<reference evidence="2 3" key="1">
    <citation type="journal article" date="2015" name="Stand. Genomic Sci.">
        <title>Genomic Encyclopedia of Bacterial and Archaeal Type Strains, Phase III: the genomes of soil and plant-associated and newly described type strains.</title>
        <authorList>
            <person name="Whitman W.B."/>
            <person name="Woyke T."/>
            <person name="Klenk H.P."/>
            <person name="Zhou Y."/>
            <person name="Lilburn T.G."/>
            <person name="Beck B.J."/>
            <person name="De Vos P."/>
            <person name="Vandamme P."/>
            <person name="Eisen J.A."/>
            <person name="Garrity G."/>
            <person name="Hugenholtz P."/>
            <person name="Kyrpides N.C."/>
        </authorList>
    </citation>
    <scope>NUCLEOTIDE SEQUENCE [LARGE SCALE GENOMIC DNA]</scope>
    <source>
        <strain evidence="2 3">CECT 7306</strain>
    </source>
</reference>
<evidence type="ECO:0000313" key="3">
    <source>
        <dbReference type="Proteomes" id="UP000276232"/>
    </source>
</evidence>
<keyword evidence="2" id="KW-0969">Cilium</keyword>
<gene>
    <name evidence="2" type="ORF">EDC03_0966</name>
</gene>
<keyword evidence="2" id="KW-0282">Flagellum</keyword>
<dbReference type="AlphaFoldDB" id="A0A3N1HQY0"/>
<keyword evidence="3" id="KW-1185">Reference proteome</keyword>
<evidence type="ECO:0000313" key="2">
    <source>
        <dbReference type="EMBL" id="ROP44836.1"/>
    </source>
</evidence>
<feature type="compositionally biased region" description="Acidic residues" evidence="1">
    <location>
        <begin position="137"/>
        <end position="151"/>
    </location>
</feature>
<feature type="region of interest" description="Disordered" evidence="1">
    <location>
        <begin position="122"/>
        <end position="151"/>
    </location>
</feature>
<name>A0A3N1HQY0_9ACTN</name>
<keyword evidence="2" id="KW-0966">Cell projection</keyword>
<dbReference type="Gene3D" id="1.10.287.1700">
    <property type="match status" value="1"/>
</dbReference>
<dbReference type="Proteomes" id="UP000276232">
    <property type="component" value="Unassembled WGS sequence"/>
</dbReference>
<accession>A0A3N1HQY0</accession>
<protein>
    <submittedName>
        <fullName evidence="2">Flagellar FliJ protein</fullName>
    </submittedName>
</protein>
<dbReference type="EMBL" id="RJKN01000002">
    <property type="protein sequence ID" value="ROP44836.1"/>
    <property type="molecule type" value="Genomic_DNA"/>
</dbReference>
<dbReference type="InterPro" id="IPR053716">
    <property type="entry name" value="Flag_assembly_chemotaxis_eff"/>
</dbReference>
<evidence type="ECO:0000256" key="1">
    <source>
        <dbReference type="SAM" id="MobiDB-lite"/>
    </source>
</evidence>
<proteinExistence type="predicted"/>
<sequence>MSGFRLAGLLRVRRTQEKLAAGEHARAGAGARSAARLREEARATLGAHQLEGGGAAGWAASVAARSAMRGALVAAQGEAELAASAAGDAERAWAAARGRTRALEQLEQRRAVEEARRALKVDQRRIDDLRRAPRSGDDDEPLGGQQEADDR</sequence>
<dbReference type="RefSeq" id="WP_123379063.1">
    <property type="nucleotide sequence ID" value="NZ_RJKN01000002.1"/>
</dbReference>
<dbReference type="InParanoid" id="A0A3N1HQY0"/>
<organism evidence="2 3">
    <name type="scientific">Pseudokineococcus lusitanus</name>
    <dbReference type="NCBI Taxonomy" id="763993"/>
    <lineage>
        <taxon>Bacteria</taxon>
        <taxon>Bacillati</taxon>
        <taxon>Actinomycetota</taxon>
        <taxon>Actinomycetes</taxon>
        <taxon>Kineosporiales</taxon>
        <taxon>Kineosporiaceae</taxon>
        <taxon>Pseudokineococcus</taxon>
    </lineage>
</organism>
<comment type="caution">
    <text evidence="2">The sequence shown here is derived from an EMBL/GenBank/DDBJ whole genome shotgun (WGS) entry which is preliminary data.</text>
</comment>
<feature type="compositionally biased region" description="Basic and acidic residues" evidence="1">
    <location>
        <begin position="122"/>
        <end position="136"/>
    </location>
</feature>